<dbReference type="PROSITE" id="PS50005">
    <property type="entry name" value="TPR"/>
    <property type="match status" value="2"/>
</dbReference>
<comment type="caution">
    <text evidence="4">The sequence shown here is derived from an EMBL/GenBank/DDBJ whole genome shotgun (WGS) entry which is preliminary data.</text>
</comment>
<keyword evidence="5" id="KW-1185">Reference proteome</keyword>
<keyword evidence="1" id="KW-0677">Repeat</keyword>
<proteinExistence type="predicted"/>
<dbReference type="SMART" id="SM00028">
    <property type="entry name" value="TPR"/>
    <property type="match status" value="2"/>
</dbReference>
<feature type="non-terminal residue" evidence="4">
    <location>
        <position position="1"/>
    </location>
</feature>
<dbReference type="InterPro" id="IPR050498">
    <property type="entry name" value="Ycf3"/>
</dbReference>
<keyword evidence="2 3" id="KW-0802">TPR repeat</keyword>
<evidence type="ECO:0000256" key="2">
    <source>
        <dbReference type="ARBA" id="ARBA00022803"/>
    </source>
</evidence>
<evidence type="ECO:0000313" key="5">
    <source>
        <dbReference type="Proteomes" id="UP000789508"/>
    </source>
</evidence>
<name>A0A9N9DFE3_9GLOM</name>
<dbReference type="EMBL" id="CAJVPS010007949">
    <property type="protein sequence ID" value="CAG8639330.1"/>
    <property type="molecule type" value="Genomic_DNA"/>
</dbReference>
<evidence type="ECO:0000256" key="3">
    <source>
        <dbReference type="PROSITE-ProRule" id="PRU00339"/>
    </source>
</evidence>
<dbReference type="Proteomes" id="UP000789508">
    <property type="component" value="Unassembled WGS sequence"/>
</dbReference>
<accession>A0A9N9DFE3</accession>
<evidence type="ECO:0000313" key="4">
    <source>
        <dbReference type="EMBL" id="CAG8639330.1"/>
    </source>
</evidence>
<dbReference type="AlphaFoldDB" id="A0A9N9DFE3"/>
<dbReference type="Gene3D" id="1.25.40.10">
    <property type="entry name" value="Tetratricopeptide repeat domain"/>
    <property type="match status" value="1"/>
</dbReference>
<protein>
    <submittedName>
        <fullName evidence="4">5430_t:CDS:1</fullName>
    </submittedName>
</protein>
<dbReference type="InterPro" id="IPR019734">
    <property type="entry name" value="TPR_rpt"/>
</dbReference>
<dbReference type="OrthoDB" id="2440360at2759"/>
<gene>
    <name evidence="4" type="ORF">ALEPTO_LOCUS9651</name>
</gene>
<feature type="repeat" description="TPR" evidence="3">
    <location>
        <begin position="608"/>
        <end position="641"/>
    </location>
</feature>
<sequence length="686" mass="79336">MVRLKLPQQNDVINHLIRVWGLSAKVSKHVFSLSINRLDGYSKLQKMLNKELNALIELFPDSFQNLPNLHVNRHLVDHARQYATCINTAVGIKEMIHRIFKSIVPHTNKHNLELTLLRQVNTLQTLRYLADGGIDDRISNMSQQLTFKELIVEPQLRHLLSGWCIDDNFSMHLSKEYEQDNFTDTHSFSHFNCSEIKFGVRWDKYKIENAGFISTDLENNGLLESIMHAYSSYFSMEQSLLKTKFRYYQSVSYSVIDSNGDYQYVKFRVGEVVETTLFDVGQAAFGMAKGIIEHIWNDDQAYVFVYLEWMKYLRKLDDLLGCSLYQLQSTCNNSWNRIHPISIVSRSPDVLFIHNCQSRCSPQRHDFMNRATASHVIEFSQSGYGQGHGITSSRFRVGLLIQCVRKSQGQEKYEIDERFVTERVQRFLHKHFYSNFEGYGTQGLFLFLGYVFLNSLRSLYFQQESEAVKVYAEFVASFEKDGRVGRTLVKCEIIVPKCEFIFLEQFTTCYVMSYASTTPPKLYKPQAFVPASATNKQESNNELIQEGAQKKMSEEEIEDRQRQIMQNWPVLVFSLKTIGSNHLSTTLPLRDNISNATNYAPEIESNKALELRKSGETYRIMGKYKESLVDLTKSLDIEPNNAFALKNRGVTYYKMSKLKESLADLNKSLEIEPDDAFALRGRGDTY</sequence>
<dbReference type="SUPFAM" id="SSF48452">
    <property type="entry name" value="TPR-like"/>
    <property type="match status" value="1"/>
</dbReference>
<dbReference type="PANTHER" id="PTHR44858">
    <property type="entry name" value="TETRATRICOPEPTIDE REPEAT PROTEIN 6"/>
    <property type="match status" value="1"/>
</dbReference>
<dbReference type="Pfam" id="PF00515">
    <property type="entry name" value="TPR_1"/>
    <property type="match status" value="1"/>
</dbReference>
<feature type="repeat" description="TPR" evidence="3">
    <location>
        <begin position="642"/>
        <end position="675"/>
    </location>
</feature>
<reference evidence="4" key="1">
    <citation type="submission" date="2021-06" db="EMBL/GenBank/DDBJ databases">
        <authorList>
            <person name="Kallberg Y."/>
            <person name="Tangrot J."/>
            <person name="Rosling A."/>
        </authorList>
    </citation>
    <scope>NUCLEOTIDE SEQUENCE</scope>
    <source>
        <strain evidence="4">FL130A</strain>
    </source>
</reference>
<organism evidence="4 5">
    <name type="scientific">Ambispora leptoticha</name>
    <dbReference type="NCBI Taxonomy" id="144679"/>
    <lineage>
        <taxon>Eukaryota</taxon>
        <taxon>Fungi</taxon>
        <taxon>Fungi incertae sedis</taxon>
        <taxon>Mucoromycota</taxon>
        <taxon>Glomeromycotina</taxon>
        <taxon>Glomeromycetes</taxon>
        <taxon>Archaeosporales</taxon>
        <taxon>Ambisporaceae</taxon>
        <taxon>Ambispora</taxon>
    </lineage>
</organism>
<evidence type="ECO:0000256" key="1">
    <source>
        <dbReference type="ARBA" id="ARBA00022737"/>
    </source>
</evidence>
<dbReference type="InterPro" id="IPR011990">
    <property type="entry name" value="TPR-like_helical_dom_sf"/>
</dbReference>
<dbReference type="PANTHER" id="PTHR44858:SF1">
    <property type="entry name" value="UDP-N-ACETYLGLUCOSAMINE--PEPTIDE N-ACETYLGLUCOSAMINYLTRANSFERASE SPINDLY-RELATED"/>
    <property type="match status" value="1"/>
</dbReference>